<reference evidence="1 2" key="1">
    <citation type="journal article" date="2018" name="Sci. Rep.">
        <title>Genomic signatures of local adaptation to the degree of environmental predictability in rotifers.</title>
        <authorList>
            <person name="Franch-Gras L."/>
            <person name="Hahn C."/>
            <person name="Garcia-Roger E.M."/>
            <person name="Carmona M.J."/>
            <person name="Serra M."/>
            <person name="Gomez A."/>
        </authorList>
    </citation>
    <scope>NUCLEOTIDE SEQUENCE [LARGE SCALE GENOMIC DNA]</scope>
    <source>
        <strain evidence="1">HYR1</strain>
    </source>
</reference>
<sequence>MLIIVFSLTGLGWNPRNFFHTTCLILQLQYLYRFLAEDDFDKEELISNKLNGNKIEIQKEIKFPNCKLNFNSMIDEIKERCSSRLKLIKILSNKKWYLSFSTVGNLYKSLIGSIIDYPFPCLNSLPEANIKKIQVILNSAVRFIAKLKFDTPSNILHHEALNKLK</sequence>
<dbReference type="OrthoDB" id="8049210at2759"/>
<evidence type="ECO:0000313" key="2">
    <source>
        <dbReference type="Proteomes" id="UP000276133"/>
    </source>
</evidence>
<protein>
    <recommendedName>
        <fullName evidence="3">RNA-directed DNA polymerase from mobile element jockey-like</fullName>
    </recommendedName>
</protein>
<keyword evidence="2" id="KW-1185">Reference proteome</keyword>
<organism evidence="1 2">
    <name type="scientific">Brachionus plicatilis</name>
    <name type="common">Marine rotifer</name>
    <name type="synonym">Brachionus muelleri</name>
    <dbReference type="NCBI Taxonomy" id="10195"/>
    <lineage>
        <taxon>Eukaryota</taxon>
        <taxon>Metazoa</taxon>
        <taxon>Spiralia</taxon>
        <taxon>Gnathifera</taxon>
        <taxon>Rotifera</taxon>
        <taxon>Eurotatoria</taxon>
        <taxon>Monogononta</taxon>
        <taxon>Pseudotrocha</taxon>
        <taxon>Ploima</taxon>
        <taxon>Brachionidae</taxon>
        <taxon>Brachionus</taxon>
    </lineage>
</organism>
<dbReference type="EMBL" id="REGN01001205">
    <property type="protein sequence ID" value="RNA36299.1"/>
    <property type="molecule type" value="Genomic_DNA"/>
</dbReference>
<evidence type="ECO:0000313" key="1">
    <source>
        <dbReference type="EMBL" id="RNA36299.1"/>
    </source>
</evidence>
<accession>A0A3M7SKN9</accession>
<evidence type="ECO:0008006" key="3">
    <source>
        <dbReference type="Google" id="ProtNLM"/>
    </source>
</evidence>
<gene>
    <name evidence="1" type="ORF">BpHYR1_016596</name>
</gene>
<proteinExistence type="predicted"/>
<name>A0A3M7SKN9_BRAPC</name>
<comment type="caution">
    <text evidence="1">The sequence shown here is derived from an EMBL/GenBank/DDBJ whole genome shotgun (WGS) entry which is preliminary data.</text>
</comment>
<dbReference type="AlphaFoldDB" id="A0A3M7SKN9"/>
<dbReference type="Proteomes" id="UP000276133">
    <property type="component" value="Unassembled WGS sequence"/>
</dbReference>